<keyword evidence="1" id="KW-0175">Coiled coil</keyword>
<reference evidence="4" key="2">
    <citation type="journal article" date="2013" name="Nat. Genet.">
        <title>The draft genomes of soft-shell turtle and green sea turtle yield insights into the development and evolution of the turtle-specific body plan.</title>
        <authorList>
            <person name="Wang Z."/>
            <person name="Pascual-Anaya J."/>
            <person name="Zadissa A."/>
            <person name="Li W."/>
            <person name="Niimura Y."/>
            <person name="Huang Z."/>
            <person name="Li C."/>
            <person name="White S."/>
            <person name="Xiong Z."/>
            <person name="Fang D."/>
            <person name="Wang B."/>
            <person name="Ming Y."/>
            <person name="Chen Y."/>
            <person name="Zheng Y."/>
            <person name="Kuraku S."/>
            <person name="Pignatelli M."/>
            <person name="Herrero J."/>
            <person name="Beal K."/>
            <person name="Nozawa M."/>
            <person name="Li Q."/>
            <person name="Wang J."/>
            <person name="Zhang H."/>
            <person name="Yu L."/>
            <person name="Shigenobu S."/>
            <person name="Wang J."/>
            <person name="Liu J."/>
            <person name="Flicek P."/>
            <person name="Searle S."/>
            <person name="Wang J."/>
            <person name="Kuratani S."/>
            <person name="Yin Y."/>
            <person name="Aken B."/>
            <person name="Zhang G."/>
            <person name="Irie N."/>
        </authorList>
    </citation>
    <scope>NUCLEOTIDE SEQUENCE [LARGE SCALE GENOMIC DNA]</scope>
    <source>
        <strain evidence="4">Daiwa-1</strain>
    </source>
</reference>
<dbReference type="Proteomes" id="UP000007267">
    <property type="component" value="Unassembled WGS sequence"/>
</dbReference>
<dbReference type="OMA" id="CNHEDFL"/>
<keyword evidence="4" id="KW-1185">Reference proteome</keyword>
<dbReference type="OrthoDB" id="10003267at2759"/>
<evidence type="ECO:0000313" key="3">
    <source>
        <dbReference type="Ensembl" id="ENSPSIP00000007230.1"/>
    </source>
</evidence>
<dbReference type="GeneTree" id="ENSGT00940000166479"/>
<evidence type="ECO:0000256" key="2">
    <source>
        <dbReference type="SAM" id="MobiDB-lite"/>
    </source>
</evidence>
<accession>K7FGS0</accession>
<evidence type="ECO:0000256" key="1">
    <source>
        <dbReference type="SAM" id="Coils"/>
    </source>
</evidence>
<feature type="coiled-coil region" evidence="1">
    <location>
        <begin position="186"/>
        <end position="325"/>
    </location>
</feature>
<dbReference type="RefSeq" id="XP_006139400.1">
    <property type="nucleotide sequence ID" value="XM_006139338.2"/>
</dbReference>
<dbReference type="PANTHER" id="PTHR28574:SF1">
    <property type="entry name" value="RIKEN CDNA 6820408C15 GENE"/>
    <property type="match status" value="1"/>
</dbReference>
<dbReference type="Ensembl" id="ENSPSIT00000007271.1">
    <property type="protein sequence ID" value="ENSPSIP00000007230.1"/>
    <property type="gene ID" value="ENSPSIG00000006678.1"/>
</dbReference>
<dbReference type="KEGG" id="pss:102450237"/>
<dbReference type="AlphaFoldDB" id="K7FGS0"/>
<protein>
    <submittedName>
        <fullName evidence="3">Uncharacterized protein</fullName>
    </submittedName>
</protein>
<evidence type="ECO:0000313" key="4">
    <source>
        <dbReference type="Proteomes" id="UP000007267"/>
    </source>
</evidence>
<reference evidence="4" key="1">
    <citation type="submission" date="2011-10" db="EMBL/GenBank/DDBJ databases">
        <authorList>
            <consortium name="Soft-shell Turtle Genome Consortium"/>
        </authorList>
    </citation>
    <scope>NUCLEOTIDE SEQUENCE [LARGE SCALE GENOMIC DNA]</scope>
    <source>
        <strain evidence="4">Daiwa-1</strain>
    </source>
</reference>
<dbReference type="InterPro" id="IPR029236">
    <property type="entry name" value="DUF4618"/>
</dbReference>
<organism evidence="3 4">
    <name type="scientific">Pelodiscus sinensis</name>
    <name type="common">Chinese softshell turtle</name>
    <name type="synonym">Trionyx sinensis</name>
    <dbReference type="NCBI Taxonomy" id="13735"/>
    <lineage>
        <taxon>Eukaryota</taxon>
        <taxon>Metazoa</taxon>
        <taxon>Chordata</taxon>
        <taxon>Craniata</taxon>
        <taxon>Vertebrata</taxon>
        <taxon>Euteleostomi</taxon>
        <taxon>Archelosauria</taxon>
        <taxon>Testudinata</taxon>
        <taxon>Testudines</taxon>
        <taxon>Cryptodira</taxon>
        <taxon>Trionychia</taxon>
        <taxon>Trionychidae</taxon>
        <taxon>Pelodiscus</taxon>
    </lineage>
</organism>
<reference evidence="3" key="3">
    <citation type="submission" date="2025-08" db="UniProtKB">
        <authorList>
            <consortium name="Ensembl"/>
        </authorList>
    </citation>
    <scope>IDENTIFICATION</scope>
</reference>
<dbReference type="HOGENOM" id="CLU_065592_0_0_1"/>
<feature type="compositionally biased region" description="Polar residues" evidence="2">
    <location>
        <begin position="71"/>
        <end position="81"/>
    </location>
</feature>
<name>K7FGS0_PELSI</name>
<dbReference type="STRING" id="13735.ENSPSIP00000007230"/>
<proteinExistence type="predicted"/>
<dbReference type="Pfam" id="PF15397">
    <property type="entry name" value="DUF4618"/>
    <property type="match status" value="1"/>
</dbReference>
<dbReference type="PANTHER" id="PTHR28574">
    <property type="entry name" value="RIKEN CDNA 6820408C15"/>
    <property type="match status" value="1"/>
</dbReference>
<sequence length="376" mass="43320">MFLPEPPPEMFANVLNSLAQNTTDKCGAVDYSKWQRVEAKKKKPALPPITSPSEDRKSEGSTASWPKKKQSVTFSPSSSLPLKTASSLNTRFVQQKTSAKETELTKSAENIKIIKKLTKSKRKSLDELKHHSATLVESNRKLAQDIQETDATTAKHARDLLQQYEMFGTVISTVRDSSQNQVGIARAELQETEKMVEKNLKKLKQQMDHMNTKIQVLQEELNVLRTYMDKEFPVKVVQIAFILRKVRNLKEEQQDELEEMEELAKIGMQQLEKKVQDEKEKILQAVAEDKGFLYKAGLQQMAVNNQILRDEIQMQKKIIRSLLEEITELRASIMRLRWSVRDPREVIFADVLLRRPKCLPDTEIVLNIPLEEEFFL</sequence>
<dbReference type="EMBL" id="AGCU01203843">
    <property type="status" value="NOT_ANNOTATED_CDS"/>
    <property type="molecule type" value="Genomic_DNA"/>
</dbReference>
<reference evidence="3" key="4">
    <citation type="submission" date="2025-09" db="UniProtKB">
        <authorList>
            <consortium name="Ensembl"/>
        </authorList>
    </citation>
    <scope>IDENTIFICATION</scope>
</reference>
<dbReference type="CTD" id="104148021"/>
<feature type="region of interest" description="Disordered" evidence="2">
    <location>
        <begin position="37"/>
        <end position="81"/>
    </location>
</feature>
<dbReference type="eggNOG" id="ENOG502S397">
    <property type="taxonomic scope" value="Eukaryota"/>
</dbReference>